<evidence type="ECO:0000256" key="2">
    <source>
        <dbReference type="SAM" id="SignalP"/>
    </source>
</evidence>
<accession>A0A1G6R586</accession>
<dbReference type="RefSeq" id="WP_143014723.1">
    <property type="nucleotide sequence ID" value="NZ_FNAD01000001.1"/>
</dbReference>
<evidence type="ECO:0000256" key="1">
    <source>
        <dbReference type="SAM" id="MobiDB-lite"/>
    </source>
</evidence>
<dbReference type="STRING" id="58114.SAMN05216270_101304"/>
<keyword evidence="4" id="KW-1185">Reference proteome</keyword>
<feature type="chain" id="PRO_5038727639" evidence="2">
    <location>
        <begin position="24"/>
        <end position="614"/>
    </location>
</feature>
<keyword evidence="2" id="KW-0732">Signal</keyword>
<reference evidence="4" key="1">
    <citation type="submission" date="2016-10" db="EMBL/GenBank/DDBJ databases">
        <authorList>
            <person name="Varghese N."/>
            <person name="Submissions S."/>
        </authorList>
    </citation>
    <scope>NUCLEOTIDE SEQUENCE [LARGE SCALE GENOMIC DNA]</scope>
    <source>
        <strain evidence="4">CGMCC 4.3516</strain>
    </source>
</reference>
<gene>
    <name evidence="3" type="ORF">SAMN05216270_101304</name>
</gene>
<feature type="region of interest" description="Disordered" evidence="1">
    <location>
        <begin position="33"/>
        <end position="65"/>
    </location>
</feature>
<organism evidence="3 4">
    <name type="scientific">Glycomyces harbinensis</name>
    <dbReference type="NCBI Taxonomy" id="58114"/>
    <lineage>
        <taxon>Bacteria</taxon>
        <taxon>Bacillati</taxon>
        <taxon>Actinomycetota</taxon>
        <taxon>Actinomycetes</taxon>
        <taxon>Glycomycetales</taxon>
        <taxon>Glycomycetaceae</taxon>
        <taxon>Glycomyces</taxon>
    </lineage>
</organism>
<sequence length="614" mass="64798">MRARLLGAAAVMAAAGLVPGAAAAEPAEEAVSDLGSAEAASPAGVGVGEDGMLTSDGSGPGFSVSRNADGDRIAVPLDAVDKVASGSLDLAEFNVDDPGWEPADPGLSGTAVTVTGEWLDGSAPDVLGVSWVDLDTGESGGPEYFEGATGTLDLEPGGYHLVAMLNDYLDEETYESVFAVQEVVVGDQPTATVVDGTKAVPVGFDLDRDVVADSVMFDAFSYAPGTQEGAWASMWAFPGGDVYAVPTGELSGGRDVGFVMRAGYMNPEGASEAYSYNLFRAGTDGIPGDMVETVHDEDLARLDAEYRTLGADSVFSRMDMAVHPVYDPYAFTSTGEIGLPSARTEFYTADEDLFWEQRGVFPYEEIATLSDWVYRDAGVLEPGSATAAVWNDAPVSVGLENWGQDFLPAMFYRWDEQELLYFSPWMFSTSSGDEAVQTEYLPGEMTLARDGTLVATSDEMGLAVEQSEVGAGRLKVTAAFDRETPWTPLGSRSAASWDFDYDPEANAALPVSVVEFAASGIANGYAQAGAVQDFTLEFAQQPGADDQDCAAMTFEVSFDDGATWTAVPIDREGDTATASVRLPQDAAFASVRFTAADAAGNTVEHETIRSYGIR</sequence>
<proteinExistence type="predicted"/>
<dbReference type="Proteomes" id="UP000198949">
    <property type="component" value="Unassembled WGS sequence"/>
</dbReference>
<dbReference type="OrthoDB" id="614750at2"/>
<evidence type="ECO:0000313" key="4">
    <source>
        <dbReference type="Proteomes" id="UP000198949"/>
    </source>
</evidence>
<name>A0A1G6R586_9ACTN</name>
<protein>
    <submittedName>
        <fullName evidence="3">Uncharacterized protein</fullName>
    </submittedName>
</protein>
<evidence type="ECO:0000313" key="3">
    <source>
        <dbReference type="EMBL" id="SDC99772.1"/>
    </source>
</evidence>
<feature type="signal peptide" evidence="2">
    <location>
        <begin position="1"/>
        <end position="23"/>
    </location>
</feature>
<dbReference type="EMBL" id="FNAD01000001">
    <property type="protein sequence ID" value="SDC99772.1"/>
    <property type="molecule type" value="Genomic_DNA"/>
</dbReference>
<dbReference type="AlphaFoldDB" id="A0A1G6R586"/>